<dbReference type="EMBL" id="PZZN01000001">
    <property type="protein sequence ID" value="PTM46818.1"/>
    <property type="molecule type" value="Genomic_DNA"/>
</dbReference>
<dbReference type="RefSeq" id="WP_107929668.1">
    <property type="nucleotide sequence ID" value="NZ_PZZN01000001.1"/>
</dbReference>
<dbReference type="PANTHER" id="PTHR43685">
    <property type="entry name" value="GLYCOSYLTRANSFERASE"/>
    <property type="match status" value="1"/>
</dbReference>
<proteinExistence type="predicted"/>
<evidence type="ECO:0000313" key="2">
    <source>
        <dbReference type="EMBL" id="PTM46818.1"/>
    </source>
</evidence>
<name>A0A2T4YSM8_9SPHN</name>
<comment type="caution">
    <text evidence="2">The sequence shown here is derived from an EMBL/GenBank/DDBJ whole genome shotgun (WGS) entry which is preliminary data.</text>
</comment>
<accession>A0A2T4YSM8</accession>
<evidence type="ECO:0000313" key="3">
    <source>
        <dbReference type="Proteomes" id="UP000240996"/>
    </source>
</evidence>
<dbReference type="SUPFAM" id="SSF53448">
    <property type="entry name" value="Nucleotide-diphospho-sugar transferases"/>
    <property type="match status" value="1"/>
</dbReference>
<dbReference type="InterPro" id="IPR050834">
    <property type="entry name" value="Glycosyltransf_2"/>
</dbReference>
<feature type="domain" description="Glycosyltransferase 2-like" evidence="1">
    <location>
        <begin position="5"/>
        <end position="113"/>
    </location>
</feature>
<keyword evidence="3" id="KW-1185">Reference proteome</keyword>
<dbReference type="CDD" id="cd00761">
    <property type="entry name" value="Glyco_tranf_GTA_type"/>
    <property type="match status" value="1"/>
</dbReference>
<dbReference type="Gene3D" id="3.90.550.10">
    <property type="entry name" value="Spore Coat Polysaccharide Biosynthesis Protein SpsA, Chain A"/>
    <property type="match status" value="1"/>
</dbReference>
<gene>
    <name evidence="2" type="ORF">C8J24_0194</name>
</gene>
<dbReference type="AlphaFoldDB" id="A0A2T4YSM8"/>
<reference evidence="2 3" key="1">
    <citation type="submission" date="2018-04" db="EMBL/GenBank/DDBJ databases">
        <title>Genomic Encyclopedia of Type Strains, Phase III (KMG-III): the genomes of soil and plant-associated and newly described type strains.</title>
        <authorList>
            <person name="Whitman W."/>
        </authorList>
    </citation>
    <scope>NUCLEOTIDE SEQUENCE [LARGE SCALE GENOMIC DNA]</scope>
    <source>
        <strain evidence="2 3">NW12</strain>
    </source>
</reference>
<sequence>MIDVSVLICTRDRGASLSRTLDSVTRAVGVAGDVAVEMVVVDNGSRDDTAARLAAWQAEQAFPVLLLAEPLAGLARARNLGLAHVRGRIVAMTDDDCVLKPDYLLALVRRFAGVATPTIVGGRILPGDAADLPVTLKLEDHPMEPVPGAFPGGFVMGANLAFTRDVIARTGRFDTRFGAGARFVAAEDTDFLFRAIAAGVVVAYDPYFVVEHHHGRCRPDQVIALLAGYGYGDGALYAKHILSDRRILGAIRRDLGDALGEIRAGTRPFPYIRRFHSFRLRHMLRGFLAYAGAELTARVRLSNPHEKA</sequence>
<dbReference type="Pfam" id="PF00535">
    <property type="entry name" value="Glycos_transf_2"/>
    <property type="match status" value="1"/>
</dbReference>
<organism evidence="2 3">
    <name type="scientific">Sphingomonas aerolata</name>
    <dbReference type="NCBI Taxonomy" id="185951"/>
    <lineage>
        <taxon>Bacteria</taxon>
        <taxon>Pseudomonadati</taxon>
        <taxon>Pseudomonadota</taxon>
        <taxon>Alphaproteobacteria</taxon>
        <taxon>Sphingomonadales</taxon>
        <taxon>Sphingomonadaceae</taxon>
        <taxon>Sphingomonas</taxon>
    </lineage>
</organism>
<protein>
    <recommendedName>
        <fullName evidence="1">Glycosyltransferase 2-like domain-containing protein</fullName>
    </recommendedName>
</protein>
<dbReference type="Proteomes" id="UP000240996">
    <property type="component" value="Unassembled WGS sequence"/>
</dbReference>
<evidence type="ECO:0000259" key="1">
    <source>
        <dbReference type="Pfam" id="PF00535"/>
    </source>
</evidence>
<dbReference type="PANTHER" id="PTHR43685:SF2">
    <property type="entry name" value="GLYCOSYLTRANSFERASE 2-LIKE DOMAIN-CONTAINING PROTEIN"/>
    <property type="match status" value="1"/>
</dbReference>
<dbReference type="InterPro" id="IPR029044">
    <property type="entry name" value="Nucleotide-diphossugar_trans"/>
</dbReference>
<dbReference type="InterPro" id="IPR001173">
    <property type="entry name" value="Glyco_trans_2-like"/>
</dbReference>